<protein>
    <submittedName>
        <fullName evidence="1">Uncharacterized protein</fullName>
    </submittedName>
</protein>
<proteinExistence type="predicted"/>
<reference evidence="1 2" key="1">
    <citation type="submission" date="2020-02" db="EMBL/GenBank/DDBJ databases">
        <title>Characterization of Proteus podophage Privateer.</title>
        <authorList>
            <person name="Corban J."/>
            <person name="Ramsey J."/>
        </authorList>
    </citation>
    <scope>NUCLEOTIDE SEQUENCE [LARGE SCALE GENOMIC DNA]</scope>
</reference>
<keyword evidence="2" id="KW-1185">Reference proteome</keyword>
<dbReference type="Proteomes" id="UP000500956">
    <property type="component" value="Segment"/>
</dbReference>
<dbReference type="EMBL" id="MT028297">
    <property type="protein sequence ID" value="QIN94886.1"/>
    <property type="molecule type" value="Genomic_DNA"/>
</dbReference>
<accession>A0A6G8R3Z3</accession>
<evidence type="ECO:0000313" key="2">
    <source>
        <dbReference type="Proteomes" id="UP000500956"/>
    </source>
</evidence>
<name>A0A6G8R3Z3_9CAUD</name>
<organism evidence="1 2">
    <name type="scientific">Proteus phage Privateer</name>
    <dbReference type="NCBI Taxonomy" id="2712958"/>
    <lineage>
        <taxon>Viruses</taxon>
        <taxon>Duplodnaviria</taxon>
        <taxon>Heunggongvirae</taxon>
        <taxon>Uroviricota</taxon>
        <taxon>Caudoviricetes</taxon>
        <taxon>Grimontviridae</taxon>
        <taxon>Privateervirus</taxon>
        <taxon>Privateervirus privateer</taxon>
    </lineage>
</organism>
<sequence>MEYSIALKNGVKGKVSNAPCFGKMASSGWGGVRDRRHQEILIGKDNKNLHSFIEFSIGDNISNISNWENNLGGFDFLSADDITFLSKKEKAEKNLIKHLKAIFDDLKIYQGCISVHPILKVVRAHIKNNKADKIITGLFLARNLTTCGTMSRMYNDMINWGYRPSFSAVVAHLLFSNVGAFSNSYSVQWVGETNWISPLSFGKQSLIRLLSGDFTDDAFVQEEWKDQGYYKRDDGFSGSLSRFNGRGRKLIDCLSVERDTHFLDNPSRRGDHRRDGTVEIEIVDHRGFKIPRLVVEMESFLVENNINPFA</sequence>
<evidence type="ECO:0000313" key="1">
    <source>
        <dbReference type="EMBL" id="QIN94886.1"/>
    </source>
</evidence>
<gene>
    <name evidence="1" type="ORF">CPT_Privateer_093</name>
</gene>